<keyword evidence="4 9" id="KW-0808">Transferase</keyword>
<feature type="region of interest" description="Disordered" evidence="8">
    <location>
        <begin position="240"/>
        <end position="274"/>
    </location>
</feature>
<dbReference type="SMART" id="SM00466">
    <property type="entry name" value="SRA"/>
    <property type="match status" value="1"/>
</dbReference>
<dbReference type="EMBL" id="CM000784">
    <property type="protein sequence ID" value="AQK98391.1"/>
    <property type="molecule type" value="Genomic_DNA"/>
</dbReference>
<dbReference type="SUPFAM" id="SSF82199">
    <property type="entry name" value="SET domain"/>
    <property type="match status" value="1"/>
</dbReference>
<dbReference type="SMART" id="SM00468">
    <property type="entry name" value="PreSET"/>
    <property type="match status" value="1"/>
</dbReference>
<dbReference type="InterPro" id="IPR051357">
    <property type="entry name" value="H3K9_HMTase_SUVAR3-9"/>
</dbReference>
<dbReference type="GO" id="GO:0005694">
    <property type="term" value="C:chromosome"/>
    <property type="evidence" value="ECO:0007669"/>
    <property type="project" value="UniProtKB-SubCell"/>
</dbReference>
<evidence type="ECO:0000256" key="8">
    <source>
        <dbReference type="SAM" id="MobiDB-lite"/>
    </source>
</evidence>
<dbReference type="InterPro" id="IPR003616">
    <property type="entry name" value="Post-SET_dom"/>
</dbReference>
<evidence type="ECO:0000256" key="1">
    <source>
        <dbReference type="ARBA" id="ARBA00004286"/>
    </source>
</evidence>
<dbReference type="PANTHER" id="PTHR45660">
    <property type="entry name" value="HISTONE-LYSINE N-METHYLTRANSFERASE SETMAR"/>
    <property type="match status" value="1"/>
</dbReference>
<evidence type="ECO:0000256" key="7">
    <source>
        <dbReference type="PROSITE-ProRule" id="PRU00358"/>
    </source>
</evidence>
<dbReference type="InterPro" id="IPR003105">
    <property type="entry name" value="SRA_YDG"/>
</dbReference>
<dbReference type="Pfam" id="PF02182">
    <property type="entry name" value="SAD_SRA"/>
    <property type="match status" value="1"/>
</dbReference>
<dbReference type="PROSITE" id="PS51015">
    <property type="entry name" value="YDG"/>
    <property type="match status" value="1"/>
</dbReference>
<dbReference type="AlphaFoldDB" id="A0A1D6G530"/>
<evidence type="ECO:0000256" key="3">
    <source>
        <dbReference type="ARBA" id="ARBA00022603"/>
    </source>
</evidence>
<evidence type="ECO:0000256" key="6">
    <source>
        <dbReference type="ARBA" id="ARBA00023242"/>
    </source>
</evidence>
<accession>A0A1D6G530</accession>
<sequence>MRGAYPVLPTLLCSRRFALLPSPPAHPDLVLPPFPLSRSAGAPRLLRRHREGELLVSLAELDAAVRCSLRSWWMANMDSVVVMEVAPVPIPTFMDATPLNPPLPLVVEELVLRRSARYLNRPTRPNYADQEPPKNPGGRGRGKRKRDEEKPELAAQQGTKTPGRNDSNVEAGERKPMPVTAAVPACCAGVAAEDDATPTGKSAKLRVKETLRAFNSHYLHFVQEEQKRAQAAIQEIEAKGGLKRQTKGGKKKSSKQEAEAEEKEKRPSKRPDLKAITKKEYANLTFPLATCIVMSGIYEDDLDKADEIIYTGQGGNDLLGNHRQIGSQQLKRGNLALKNSRKNGNPVRVIRGHLSKNSYTGKVYTYDGLYKVVDDWVQNGVQGHVVFKFKLKRLEGQPSLTTSEVYLSIENKLNSLCDLLVQKLRQLFLNYLGFTYLKSLKIPKDIKIPSSIIGCDCEGDCASNKNCSCAQRNGSDLPYVSYKNIGRLVEPKAVVFECGANCSCNHDCVFKTASKGWGVRTWDTILPGAPICEYTGVLRRTEDLDGSQNNYCFDIDCLQTMKGLDGREKRAGSEMHLPNLYPENDSDAPPAPEYCIDGSSIGNFARFINHSCQPNLFVQCVMSSHNDVKLAKVMLFAADTILPLQELSYDYGYRLDSVVGPDGKIVKLPCHCGAPDCRKRLY</sequence>
<dbReference type="Pfam" id="PF05033">
    <property type="entry name" value="Pre-SET"/>
    <property type="match status" value="1"/>
</dbReference>
<proteinExistence type="predicted"/>
<feature type="compositionally biased region" description="Polar residues" evidence="8">
    <location>
        <begin position="156"/>
        <end position="168"/>
    </location>
</feature>
<dbReference type="SMART" id="SM00508">
    <property type="entry name" value="PostSET"/>
    <property type="match status" value="1"/>
</dbReference>
<dbReference type="Gene3D" id="2.170.270.10">
    <property type="entry name" value="SET domain"/>
    <property type="match status" value="1"/>
</dbReference>
<dbReference type="PROSITE" id="PS50867">
    <property type="entry name" value="PRE_SET"/>
    <property type="match status" value="1"/>
</dbReference>
<dbReference type="Gene3D" id="2.30.280.10">
    <property type="entry name" value="SRA-YDG"/>
    <property type="match status" value="1"/>
</dbReference>
<dbReference type="PROSITE" id="PS50280">
    <property type="entry name" value="SET"/>
    <property type="match status" value="1"/>
</dbReference>
<protein>
    <submittedName>
        <fullName evidence="9">Histone-lysine N-methyltransferase H3 lysine-9 specific SUVH4</fullName>
    </submittedName>
</protein>
<keyword evidence="2" id="KW-0158">Chromosome</keyword>
<dbReference type="InterPro" id="IPR001214">
    <property type="entry name" value="SET_dom"/>
</dbReference>
<dbReference type="SMART" id="SM00317">
    <property type="entry name" value="SET"/>
    <property type="match status" value="1"/>
</dbReference>
<gene>
    <name evidence="9" type="ORF">ZEAMMB73_Zm00001d011956</name>
</gene>
<keyword evidence="6 7" id="KW-0539">Nucleus</keyword>
<name>A0A1D6G530_MAIZE</name>
<evidence type="ECO:0000256" key="5">
    <source>
        <dbReference type="ARBA" id="ARBA00022691"/>
    </source>
</evidence>
<evidence type="ECO:0000313" key="9">
    <source>
        <dbReference type="EMBL" id="AQK98391.1"/>
    </source>
</evidence>
<evidence type="ECO:0000256" key="2">
    <source>
        <dbReference type="ARBA" id="ARBA00022454"/>
    </source>
</evidence>
<dbReference type="PROSITE" id="PS50868">
    <property type="entry name" value="POST_SET"/>
    <property type="match status" value="1"/>
</dbReference>
<organism evidence="9">
    <name type="scientific">Zea mays</name>
    <name type="common">Maize</name>
    <dbReference type="NCBI Taxonomy" id="4577"/>
    <lineage>
        <taxon>Eukaryota</taxon>
        <taxon>Viridiplantae</taxon>
        <taxon>Streptophyta</taxon>
        <taxon>Embryophyta</taxon>
        <taxon>Tracheophyta</taxon>
        <taxon>Spermatophyta</taxon>
        <taxon>Magnoliopsida</taxon>
        <taxon>Liliopsida</taxon>
        <taxon>Poales</taxon>
        <taxon>Poaceae</taxon>
        <taxon>PACMAD clade</taxon>
        <taxon>Panicoideae</taxon>
        <taxon>Andropogonodae</taxon>
        <taxon>Andropogoneae</taxon>
        <taxon>Tripsacinae</taxon>
        <taxon>Zea</taxon>
    </lineage>
</organism>
<dbReference type="GO" id="GO:0005634">
    <property type="term" value="C:nucleus"/>
    <property type="evidence" value="ECO:0007669"/>
    <property type="project" value="UniProtKB-SubCell"/>
</dbReference>
<dbReference type="Pfam" id="PF00856">
    <property type="entry name" value="SET"/>
    <property type="match status" value="1"/>
</dbReference>
<keyword evidence="5" id="KW-0949">S-adenosyl-L-methionine</keyword>
<dbReference type="GO" id="GO:0032259">
    <property type="term" value="P:methylation"/>
    <property type="evidence" value="ECO:0007669"/>
    <property type="project" value="UniProtKB-KW"/>
</dbReference>
<feature type="region of interest" description="Disordered" evidence="8">
    <location>
        <begin position="121"/>
        <end position="177"/>
    </location>
</feature>
<feature type="compositionally biased region" description="Basic and acidic residues" evidence="8">
    <location>
        <begin position="254"/>
        <end position="274"/>
    </location>
</feature>
<dbReference type="InterPro" id="IPR046341">
    <property type="entry name" value="SET_dom_sf"/>
</dbReference>
<dbReference type="ExpressionAtlas" id="A0A1D6G530">
    <property type="expression patterns" value="baseline and differential"/>
</dbReference>
<dbReference type="InterPro" id="IPR015947">
    <property type="entry name" value="PUA-like_sf"/>
</dbReference>
<dbReference type="PANTHER" id="PTHR45660:SF88">
    <property type="entry name" value="OS01G0927000 PROTEIN"/>
    <property type="match status" value="1"/>
</dbReference>
<feature type="compositionally biased region" description="Basic residues" evidence="8">
    <location>
        <begin position="241"/>
        <end position="253"/>
    </location>
</feature>
<reference evidence="9" key="1">
    <citation type="submission" date="2015-12" db="EMBL/GenBank/DDBJ databases">
        <title>Update maize B73 reference genome by single molecule sequencing technologies.</title>
        <authorList>
            <consortium name="Maize Genome Sequencing Project"/>
            <person name="Ware D."/>
        </authorList>
    </citation>
    <scope>NUCLEOTIDE SEQUENCE</scope>
    <source>
        <tissue evidence="9">Seedling</tissue>
    </source>
</reference>
<keyword evidence="3 9" id="KW-0489">Methyltransferase</keyword>
<comment type="subcellular location">
    <subcellularLocation>
        <location evidence="1">Chromosome</location>
    </subcellularLocation>
    <subcellularLocation>
        <location evidence="7">Nucleus</location>
    </subcellularLocation>
</comment>
<dbReference type="GO" id="GO:0042054">
    <property type="term" value="F:histone methyltransferase activity"/>
    <property type="evidence" value="ECO:0007669"/>
    <property type="project" value="InterPro"/>
</dbReference>
<evidence type="ECO:0000256" key="4">
    <source>
        <dbReference type="ARBA" id="ARBA00022679"/>
    </source>
</evidence>
<dbReference type="SUPFAM" id="SSF88697">
    <property type="entry name" value="PUA domain-like"/>
    <property type="match status" value="1"/>
</dbReference>
<dbReference type="InterPro" id="IPR036987">
    <property type="entry name" value="SRA-YDG_sf"/>
</dbReference>
<dbReference type="GO" id="GO:0008270">
    <property type="term" value="F:zinc ion binding"/>
    <property type="evidence" value="ECO:0007669"/>
    <property type="project" value="InterPro"/>
</dbReference>
<dbReference type="InterPro" id="IPR007728">
    <property type="entry name" value="Pre-SET_dom"/>
</dbReference>